<comment type="caution">
    <text evidence="4">The sequence shown here is derived from an EMBL/GenBank/DDBJ whole genome shotgun (WGS) entry which is preliminary data.</text>
</comment>
<reference evidence="4 5" key="1">
    <citation type="submission" date="2019-08" db="EMBL/GenBank/DDBJ databases">
        <authorList>
            <person name="Dhanesh K."/>
            <person name="Kumar G."/>
            <person name="Sasikala C."/>
            <person name="Venkata Ramana C."/>
        </authorList>
    </citation>
    <scope>NUCLEOTIDE SEQUENCE [LARGE SCALE GENOMIC DNA]</scope>
    <source>
        <strain evidence="4 5">JC645</strain>
    </source>
</reference>
<dbReference type="RefSeq" id="WP_161604376.1">
    <property type="nucleotide sequence ID" value="NZ_VWOX01000004.1"/>
</dbReference>
<dbReference type="Pfam" id="PF01345">
    <property type="entry name" value="DUF11"/>
    <property type="match status" value="1"/>
</dbReference>
<evidence type="ECO:0000256" key="2">
    <source>
        <dbReference type="SAM" id="SignalP"/>
    </source>
</evidence>
<dbReference type="Gene3D" id="2.60.40.10">
    <property type="entry name" value="Immunoglobulins"/>
    <property type="match status" value="2"/>
</dbReference>
<feature type="domain" description="DUF11" evidence="3">
    <location>
        <begin position="577"/>
        <end position="662"/>
    </location>
</feature>
<gene>
    <name evidence="4" type="ORF">FYK55_08385</name>
</gene>
<dbReference type="PANTHER" id="PTHR34819">
    <property type="entry name" value="LARGE CYSTEINE-RICH PERIPLASMIC PROTEIN OMCB"/>
    <property type="match status" value="1"/>
</dbReference>
<dbReference type="InterPro" id="IPR001434">
    <property type="entry name" value="OmcB-like_DUF11"/>
</dbReference>
<dbReference type="AlphaFoldDB" id="A0A5M6DD13"/>
<evidence type="ECO:0000259" key="3">
    <source>
        <dbReference type="Pfam" id="PF01345"/>
    </source>
</evidence>
<proteinExistence type="predicted"/>
<feature type="compositionally biased region" description="Low complexity" evidence="1">
    <location>
        <begin position="385"/>
        <end position="419"/>
    </location>
</feature>
<feature type="region of interest" description="Disordered" evidence="1">
    <location>
        <begin position="92"/>
        <end position="467"/>
    </location>
</feature>
<feature type="region of interest" description="Disordered" evidence="1">
    <location>
        <begin position="502"/>
        <end position="557"/>
    </location>
</feature>
<dbReference type="EMBL" id="VWOX01000004">
    <property type="protein sequence ID" value="KAA5544356.1"/>
    <property type="molecule type" value="Genomic_DNA"/>
</dbReference>
<evidence type="ECO:0000313" key="4">
    <source>
        <dbReference type="EMBL" id="KAA5544356.1"/>
    </source>
</evidence>
<evidence type="ECO:0000256" key="1">
    <source>
        <dbReference type="SAM" id="MobiDB-lite"/>
    </source>
</evidence>
<name>A0A5M6DD13_9BACT</name>
<sequence>MHRGHLKHLTTCTLIVWMVAGPAFAQAPGDVPHDAVAEESIGSEPVAGVQTALGLRPLNAKNEIRQVVGKQPGSRTVNPDRSVSLIPSLFGRGDQHEAASPNNQTPSSAHQHQATGGLLGELFGNHSSSPPPQPPAAERAPVNWQGIPYHQAKSHSTAGTPQPIRDPKPGETRLAPRTSAPPLPAPALSGVTPPTRSSIPQPPALAPAPSSRRGTPAKLASSRSSETLSSRSSSRRSGRRDVPGLDVSEIEAAHADSVSEEQVVPKIARHPIQADTDAMAKSETAAAADTPAPAPTPTTPALDVPRKQLAKSTSGPATATISDEGMSAIGGESDQVAAAPQPAAESPQAAPSAESANSEIAATSSPRVSNDARRGLSDNFMTSRPTPVAASPTPSASVPPAAGQPAAATAPMAVPAAPTFGTSGSVAGYRSGPPASAFTPEFKPQPSVETAPVGSGVMSSASESANNGVPHIAAAGQAQPTEQVARPQAAYPADPYATETYASGASSEVTLGTPTPSHTSVSPLRHPAQPPAADPFERMPVSDAAVKQRRQDDPRQLAADQTAVASELPGIRVVTHGPSSVIIRQTHEFEIRVENRGSIDAAGVMVRALVPDWAEVRGQTASRGSVENRTEDSGDRLVWSIDSLPAGTSERMFVRLRAQRSGKHGLDVDWTLVPQKSIATIEVREPKLDLLIEGPEEVVYGESQTYKVRVLNPGDGMAPNVVFTLSPDSPTPQTQRIGNIPSGKEAQFEVELTAQDLGDLKIHGLASGDLGLRAEADKTIRVSAAELEAVLSGPALQYQNTDAVYHLEVINHGSAASKNIEANLALPVGVKYLGGIDTAKQRGTRLTWTIESLPAGATRDYEFQCGMNSPGEKSFEFSAKGTAAGQTSVALATQVESIADLVMTIQDPTAPAPIDAEVVYEITVKNRGSREAKGVRAVAQFSNGIEPRRIEGQTGQVLTGQVLFDPIERIRPGEEVHLRVIAEAETAGHHRFRTEIRSGETVLVAEEATHYMSKRVERVSRRSARSSVE</sequence>
<feature type="compositionally biased region" description="Polar residues" evidence="1">
    <location>
        <begin position="457"/>
        <end position="467"/>
    </location>
</feature>
<feature type="chain" id="PRO_5024445219" description="DUF11 domain-containing protein" evidence="2">
    <location>
        <begin position="26"/>
        <end position="1029"/>
    </location>
</feature>
<keyword evidence="5" id="KW-1185">Reference proteome</keyword>
<feature type="compositionally biased region" description="Polar residues" evidence="1">
    <location>
        <begin position="100"/>
        <end position="114"/>
    </location>
</feature>
<evidence type="ECO:0000313" key="5">
    <source>
        <dbReference type="Proteomes" id="UP000324479"/>
    </source>
</evidence>
<protein>
    <recommendedName>
        <fullName evidence="3">DUF11 domain-containing protein</fullName>
    </recommendedName>
</protein>
<dbReference type="InterPro" id="IPR051172">
    <property type="entry name" value="Chlamydia_OmcB"/>
</dbReference>
<dbReference type="InterPro" id="IPR013783">
    <property type="entry name" value="Ig-like_fold"/>
</dbReference>
<feature type="signal peptide" evidence="2">
    <location>
        <begin position="1"/>
        <end position="25"/>
    </location>
</feature>
<feature type="compositionally biased region" description="Low complexity" evidence="1">
    <location>
        <begin position="333"/>
        <end position="365"/>
    </location>
</feature>
<feature type="compositionally biased region" description="Polar residues" evidence="1">
    <location>
        <begin position="502"/>
        <end position="522"/>
    </location>
</feature>
<keyword evidence="2" id="KW-0732">Signal</keyword>
<dbReference type="PANTHER" id="PTHR34819:SF3">
    <property type="entry name" value="CELL SURFACE PROTEIN"/>
    <property type="match status" value="1"/>
</dbReference>
<organism evidence="4 5">
    <name type="scientific">Roseiconus nitratireducens</name>
    <dbReference type="NCBI Taxonomy" id="2605748"/>
    <lineage>
        <taxon>Bacteria</taxon>
        <taxon>Pseudomonadati</taxon>
        <taxon>Planctomycetota</taxon>
        <taxon>Planctomycetia</taxon>
        <taxon>Pirellulales</taxon>
        <taxon>Pirellulaceae</taxon>
        <taxon>Roseiconus</taxon>
    </lineage>
</organism>
<dbReference type="Proteomes" id="UP000324479">
    <property type="component" value="Unassembled WGS sequence"/>
</dbReference>
<accession>A0A5M6DD13</accession>
<feature type="compositionally biased region" description="Polar residues" evidence="1">
    <location>
        <begin position="310"/>
        <end position="321"/>
    </location>
</feature>
<feature type="compositionally biased region" description="Low complexity" evidence="1">
    <location>
        <begin position="221"/>
        <end position="232"/>
    </location>
</feature>